<keyword evidence="1" id="KW-0732">Signal</keyword>
<name>A0A5B0PRX4_PUCGR</name>
<evidence type="ECO:0000256" key="1">
    <source>
        <dbReference type="SAM" id="SignalP"/>
    </source>
</evidence>
<proteinExistence type="predicted"/>
<dbReference type="EMBL" id="VSWC01000042">
    <property type="protein sequence ID" value="KAA1103484.1"/>
    <property type="molecule type" value="Genomic_DNA"/>
</dbReference>
<evidence type="ECO:0000313" key="2">
    <source>
        <dbReference type="EMBL" id="KAA1103484.1"/>
    </source>
</evidence>
<reference evidence="2 3" key="1">
    <citation type="submission" date="2019-05" db="EMBL/GenBank/DDBJ databases">
        <title>Emergence of the Ug99 lineage of the wheat stem rust pathogen through somatic hybridization.</title>
        <authorList>
            <person name="Li F."/>
            <person name="Upadhyaya N.M."/>
            <person name="Sperschneider J."/>
            <person name="Matny O."/>
            <person name="Nguyen-Phuc H."/>
            <person name="Mago R."/>
            <person name="Raley C."/>
            <person name="Miller M.E."/>
            <person name="Silverstein K.A.T."/>
            <person name="Henningsen E."/>
            <person name="Hirsch C.D."/>
            <person name="Visser B."/>
            <person name="Pretorius Z.A."/>
            <person name="Steffenson B.J."/>
            <person name="Schwessinger B."/>
            <person name="Dodds P.N."/>
            <person name="Figueroa M."/>
        </authorList>
    </citation>
    <scope>NUCLEOTIDE SEQUENCE [LARGE SCALE GENOMIC DNA]</scope>
    <source>
        <strain evidence="2">21-0</strain>
    </source>
</reference>
<accession>A0A5B0PRX4</accession>
<evidence type="ECO:0000313" key="3">
    <source>
        <dbReference type="Proteomes" id="UP000324748"/>
    </source>
</evidence>
<dbReference type="Proteomes" id="UP000324748">
    <property type="component" value="Unassembled WGS sequence"/>
</dbReference>
<dbReference type="AlphaFoldDB" id="A0A5B0PRX4"/>
<comment type="caution">
    <text evidence="2">The sequence shown here is derived from an EMBL/GenBank/DDBJ whole genome shotgun (WGS) entry which is preliminary data.</text>
</comment>
<organism evidence="2 3">
    <name type="scientific">Puccinia graminis f. sp. tritici</name>
    <dbReference type="NCBI Taxonomy" id="56615"/>
    <lineage>
        <taxon>Eukaryota</taxon>
        <taxon>Fungi</taxon>
        <taxon>Dikarya</taxon>
        <taxon>Basidiomycota</taxon>
        <taxon>Pucciniomycotina</taxon>
        <taxon>Pucciniomycetes</taxon>
        <taxon>Pucciniales</taxon>
        <taxon>Pucciniaceae</taxon>
        <taxon>Puccinia</taxon>
    </lineage>
</organism>
<protein>
    <submittedName>
        <fullName evidence="2">Uncharacterized protein</fullName>
    </submittedName>
</protein>
<sequence length="120" mass="13148">MKLQATAVLFALAVMVTAVAHAQRPTRCVWCRKAYGAPCEPDLMLELNLSPTGPCGCKFTKKPDCTNIVPKANFLCPQCSAVFITNPDYQNKSVPRPCHHPSVKVIRKGTCPAADEDQYL</sequence>
<feature type="signal peptide" evidence="1">
    <location>
        <begin position="1"/>
        <end position="22"/>
    </location>
</feature>
<keyword evidence="3" id="KW-1185">Reference proteome</keyword>
<feature type="chain" id="PRO_5022683581" evidence="1">
    <location>
        <begin position="23"/>
        <end position="120"/>
    </location>
</feature>
<gene>
    <name evidence="2" type="ORF">PGT21_019319</name>
</gene>